<keyword evidence="3 5" id="KW-0808">Transferase</keyword>
<dbReference type="PANTHER" id="PTHR11104:SF0">
    <property type="entry name" value="SPBETA PROPHAGE-DERIVED AMINOGLYCOSIDE N(3')-ACETYLTRANSFERASE-LIKE PROTEIN YOKD"/>
    <property type="match status" value="1"/>
</dbReference>
<evidence type="ECO:0000256" key="4">
    <source>
        <dbReference type="ARBA" id="ARBA00023315"/>
    </source>
</evidence>
<keyword evidence="5" id="KW-0046">Antibiotic resistance</keyword>
<proteinExistence type="inferred from homology"/>
<dbReference type="AlphaFoldDB" id="A0A1Y5N822"/>
<dbReference type="InterPro" id="IPR003679">
    <property type="entry name" value="Amioglycoside_AcTrfase"/>
</dbReference>
<dbReference type="EMBL" id="NDYQ01000013">
    <property type="protein sequence ID" value="OUT16669.1"/>
    <property type="molecule type" value="Genomic_DNA"/>
</dbReference>
<evidence type="ECO:0000256" key="5">
    <source>
        <dbReference type="RuleBase" id="RU365031"/>
    </source>
</evidence>
<dbReference type="PANTHER" id="PTHR11104">
    <property type="entry name" value="AMINOGLYCOSIDE N3-ACETYLTRANSFERASE"/>
    <property type="match status" value="1"/>
</dbReference>
<dbReference type="GO" id="GO:0046353">
    <property type="term" value="F:aminoglycoside 3-N-acetyltransferase activity"/>
    <property type="evidence" value="ECO:0007669"/>
    <property type="project" value="UniProtKB-EC"/>
</dbReference>
<reference evidence="6 7" key="1">
    <citation type="submission" date="2017-04" db="EMBL/GenBank/DDBJ databases">
        <title>Complete genome of Campylobacter concisus ATCC 33237T and draft genomes for an additional eight well characterized C. concisus strains.</title>
        <authorList>
            <person name="Cornelius A.J."/>
            <person name="Miller W.G."/>
            <person name="Lastovica A.J."/>
            <person name="On S.L."/>
            <person name="French N.P."/>
            <person name="Vandenberg O."/>
            <person name="Biggs P.J."/>
        </authorList>
    </citation>
    <scope>NUCLEOTIDE SEQUENCE [LARGE SCALE GENOMIC DNA]</scope>
    <source>
        <strain evidence="6 7">Lasto127.99</strain>
    </source>
</reference>
<dbReference type="RefSeq" id="WP_087581961.1">
    <property type="nucleotide sequence ID" value="NZ_NDYQ01000013.1"/>
</dbReference>
<sequence>MIEFNDKTYTKEDLKNILINLGLKNGDKLVVSSELFKLGKIIGDKNTFLDEIISTFYEILGSDGDLIMPTFTYSFCKNLVYDNLNSKSTVGALGEYFRHKSGVIRTDDPIFSFAIRSKNPEIYLKDCNSCFGKGSVYDVLREKDGKFLAFGDASKGWTFYLYAEEMAGVSYRFFKDFSGKIIDRKGIEREKTIKYYVRHLDRNSILDKQKQIDMLKKIKNYNYAKFAGGDMALIDLRQYFEIFVKTVKMDENILLKEEGERI</sequence>
<name>A0A1Y5N822_9BACT</name>
<evidence type="ECO:0000256" key="1">
    <source>
        <dbReference type="ARBA" id="ARBA00006383"/>
    </source>
</evidence>
<dbReference type="EC" id="2.3.1.-" evidence="5"/>
<comment type="caution">
    <text evidence="6">The sequence shown here is derived from an EMBL/GenBank/DDBJ whole genome shotgun (WGS) entry which is preliminary data.</text>
</comment>
<evidence type="ECO:0000256" key="2">
    <source>
        <dbReference type="ARBA" id="ARBA00012882"/>
    </source>
</evidence>
<evidence type="ECO:0000313" key="7">
    <source>
        <dbReference type="Proteomes" id="UP000195893"/>
    </source>
</evidence>
<organism evidence="6 7">
    <name type="scientific">Campylobacter concisus</name>
    <dbReference type="NCBI Taxonomy" id="199"/>
    <lineage>
        <taxon>Bacteria</taxon>
        <taxon>Pseudomonadati</taxon>
        <taxon>Campylobacterota</taxon>
        <taxon>Epsilonproteobacteria</taxon>
        <taxon>Campylobacterales</taxon>
        <taxon>Campylobacteraceae</taxon>
        <taxon>Campylobacter</taxon>
    </lineage>
</organism>
<evidence type="ECO:0000256" key="3">
    <source>
        <dbReference type="ARBA" id="ARBA00022679"/>
    </source>
</evidence>
<protein>
    <recommendedName>
        <fullName evidence="2 5">Aminoglycoside N(3)-acetyltransferase</fullName>
        <ecNumber evidence="5">2.3.1.-</ecNumber>
    </recommendedName>
</protein>
<dbReference type="SUPFAM" id="SSF110710">
    <property type="entry name" value="TTHA0583/YokD-like"/>
    <property type="match status" value="1"/>
</dbReference>
<dbReference type="GO" id="GO:0046677">
    <property type="term" value="P:response to antibiotic"/>
    <property type="evidence" value="ECO:0007669"/>
    <property type="project" value="UniProtKB-KW"/>
</dbReference>
<evidence type="ECO:0000313" key="6">
    <source>
        <dbReference type="EMBL" id="OUT16669.1"/>
    </source>
</evidence>
<dbReference type="InterPro" id="IPR028345">
    <property type="entry name" value="Antibiotic_NAT-like"/>
</dbReference>
<comment type="similarity">
    <text evidence="1 5">Belongs to the antibiotic N-acetyltransferase family.</text>
</comment>
<accession>A0A1Y5N822</accession>
<dbReference type="Proteomes" id="UP000195893">
    <property type="component" value="Unassembled WGS sequence"/>
</dbReference>
<comment type="catalytic activity">
    <reaction evidence="5">
        <text>a 2-deoxystreptamine antibiotic + acetyl-CoA = an N(3)-acetyl-2-deoxystreptamine antibiotic + CoA + H(+)</text>
        <dbReference type="Rhea" id="RHEA:12665"/>
        <dbReference type="ChEBI" id="CHEBI:15378"/>
        <dbReference type="ChEBI" id="CHEBI:57287"/>
        <dbReference type="ChEBI" id="CHEBI:57288"/>
        <dbReference type="ChEBI" id="CHEBI:57921"/>
        <dbReference type="ChEBI" id="CHEBI:77452"/>
        <dbReference type="EC" id="2.3.1.81"/>
    </reaction>
</comment>
<keyword evidence="4 5" id="KW-0012">Acyltransferase</keyword>
<dbReference type="Pfam" id="PF02522">
    <property type="entry name" value="Antibiotic_NAT"/>
    <property type="match status" value="1"/>
</dbReference>
<gene>
    <name evidence="6" type="ORF">B9N60_07920</name>
</gene>